<dbReference type="EMBL" id="CADCUI010000045">
    <property type="protein sequence ID" value="CAA9353978.1"/>
    <property type="molecule type" value="Genomic_DNA"/>
</dbReference>
<feature type="compositionally biased region" description="Basic and acidic residues" evidence="1">
    <location>
        <begin position="107"/>
        <end position="120"/>
    </location>
</feature>
<feature type="region of interest" description="Disordered" evidence="1">
    <location>
        <begin position="233"/>
        <end position="346"/>
    </location>
</feature>
<dbReference type="AlphaFoldDB" id="A0A6J4M9L0"/>
<feature type="compositionally biased region" description="Basic and acidic residues" evidence="1">
    <location>
        <begin position="290"/>
        <end position="299"/>
    </location>
</feature>
<reference evidence="2" key="1">
    <citation type="submission" date="2020-02" db="EMBL/GenBank/DDBJ databases">
        <authorList>
            <person name="Meier V. D."/>
        </authorList>
    </citation>
    <scope>NUCLEOTIDE SEQUENCE</scope>
    <source>
        <strain evidence="2">AVDCRST_MAG34</strain>
    </source>
</reference>
<dbReference type="EC" id="4.1.1.37" evidence="2"/>
<keyword evidence="2" id="KW-0456">Lyase</keyword>
<feature type="compositionally biased region" description="Basic residues" evidence="1">
    <location>
        <begin position="89"/>
        <end position="99"/>
    </location>
</feature>
<feature type="compositionally biased region" description="Basic and acidic residues" evidence="1">
    <location>
        <begin position="158"/>
        <end position="173"/>
    </location>
</feature>
<protein>
    <submittedName>
        <fullName evidence="2">Uroporphyrinogen III decarboxylase</fullName>
        <ecNumber evidence="2">4.1.1.37</ecNumber>
    </submittedName>
</protein>
<feature type="compositionally biased region" description="Basic and acidic residues" evidence="1">
    <location>
        <begin position="241"/>
        <end position="250"/>
    </location>
</feature>
<feature type="compositionally biased region" description="Basic residues" evidence="1">
    <location>
        <begin position="67"/>
        <end position="81"/>
    </location>
</feature>
<gene>
    <name evidence="2" type="ORF">AVDCRST_MAG34-1943</name>
</gene>
<feature type="compositionally biased region" description="Low complexity" evidence="1">
    <location>
        <begin position="11"/>
        <end position="25"/>
    </location>
</feature>
<feature type="region of interest" description="Disordered" evidence="1">
    <location>
        <begin position="1"/>
        <end position="199"/>
    </location>
</feature>
<dbReference type="GO" id="GO:0004853">
    <property type="term" value="F:uroporphyrinogen decarboxylase activity"/>
    <property type="evidence" value="ECO:0007669"/>
    <property type="project" value="UniProtKB-EC"/>
</dbReference>
<evidence type="ECO:0000256" key="1">
    <source>
        <dbReference type="SAM" id="MobiDB-lite"/>
    </source>
</evidence>
<sequence>DDRACPDRRAPAQGGARGAGAAHPGLVHAPGRAVAPGVPEGPRGRGDARVLHAPRAHHRDHAAARAPVRRRRGHLLLRHRAAAQGGGRGPRHQARRRPGRGLTGGDAGRRRGDPRPDPRARPLHHRGGPTAGGRARRHPADRVRRRAVHGGVVPRRGRPVEGARAHQGDDVRRAGGVGRAAAQDRRHRRGVPGGAGRRGCLGGPALRLLGGGDRPARLPRARHAALRAGVVGGRAAGSAEDPLRRRDRGAARPHGTGRRRRRRRRLEGAAGRGGTPCRRPRRPGQPRPDAGVRADRGDARPGGGGAGGRAYGAGSHLQPRARGAALDRPRPAGPADRLRPRALGGL</sequence>
<evidence type="ECO:0000313" key="2">
    <source>
        <dbReference type="EMBL" id="CAA9353978.1"/>
    </source>
</evidence>
<feature type="non-terminal residue" evidence="2">
    <location>
        <position position="346"/>
    </location>
</feature>
<feature type="compositionally biased region" description="Basic residues" evidence="1">
    <location>
        <begin position="255"/>
        <end position="265"/>
    </location>
</feature>
<feature type="non-terminal residue" evidence="2">
    <location>
        <position position="1"/>
    </location>
</feature>
<organism evidence="2">
    <name type="scientific">uncultured Nocardioidaceae bacterium</name>
    <dbReference type="NCBI Taxonomy" id="253824"/>
    <lineage>
        <taxon>Bacteria</taxon>
        <taxon>Bacillati</taxon>
        <taxon>Actinomycetota</taxon>
        <taxon>Actinomycetes</taxon>
        <taxon>Propionibacteriales</taxon>
        <taxon>Nocardioidaceae</taxon>
        <taxon>environmental samples</taxon>
    </lineage>
</organism>
<proteinExistence type="predicted"/>
<feature type="compositionally biased region" description="Gly residues" evidence="1">
    <location>
        <begin position="300"/>
        <end position="311"/>
    </location>
</feature>
<feature type="compositionally biased region" description="Basic and acidic residues" evidence="1">
    <location>
        <begin position="1"/>
        <end position="10"/>
    </location>
</feature>
<accession>A0A6J4M9L0</accession>
<name>A0A6J4M9L0_9ACTN</name>
<feature type="compositionally biased region" description="Basic residues" evidence="1">
    <location>
        <begin position="134"/>
        <end position="148"/>
    </location>
</feature>